<dbReference type="AlphaFoldDB" id="L0AZI3"/>
<protein>
    <recommendedName>
        <fullName evidence="4 9">Signal recognition particle subunit SRP72</fullName>
    </recommendedName>
</protein>
<evidence type="ECO:0000256" key="4">
    <source>
        <dbReference type="ARBA" id="ARBA00018350"/>
    </source>
</evidence>
<evidence type="ECO:0000256" key="5">
    <source>
        <dbReference type="ARBA" id="ARBA00022490"/>
    </source>
</evidence>
<feature type="domain" description="Signal recognition particle SRP72 subunit RNA-binding" evidence="11">
    <location>
        <begin position="607"/>
        <end position="652"/>
    </location>
</feature>
<reference evidence="12 13" key="1">
    <citation type="journal article" date="2012" name="BMC Genomics">
        <title>Comparative genomic analysis and phylogenetic position of Theileria equi.</title>
        <authorList>
            <person name="Kappmeyer L.S."/>
            <person name="Thiagarajan M."/>
            <person name="Herndon D.R."/>
            <person name="Ramsay J.D."/>
            <person name="Caler E."/>
            <person name="Djikeng A."/>
            <person name="Gillespie J.J."/>
            <person name="Lau A.O."/>
            <person name="Roalson E.H."/>
            <person name="Silva J.C."/>
            <person name="Silva M.G."/>
            <person name="Suarez C.E."/>
            <person name="Ueti M.W."/>
            <person name="Nene V.M."/>
            <person name="Mealey R.H."/>
            <person name="Knowles D.P."/>
            <person name="Brayton K.A."/>
        </authorList>
    </citation>
    <scope>NUCLEOTIDE SEQUENCE [LARGE SCALE GENOMIC DNA]</scope>
    <source>
        <strain evidence="12 13">WA</strain>
    </source>
</reference>
<keyword evidence="8 9" id="KW-0687">Ribonucleoprotein</keyword>
<dbReference type="PANTHER" id="PTHR14094">
    <property type="entry name" value="SIGNAL RECOGNITION PARTICLE 72"/>
    <property type="match status" value="1"/>
</dbReference>
<evidence type="ECO:0000256" key="2">
    <source>
        <dbReference type="ARBA" id="ARBA00004496"/>
    </source>
</evidence>
<dbReference type="EMBL" id="CP001669">
    <property type="protein sequence ID" value="AFZ80396.1"/>
    <property type="molecule type" value="Genomic_DNA"/>
</dbReference>
<evidence type="ECO:0000259" key="11">
    <source>
        <dbReference type="Pfam" id="PF08492"/>
    </source>
</evidence>
<dbReference type="GO" id="GO:0006614">
    <property type="term" value="P:SRP-dependent cotranslational protein targeting to membrane"/>
    <property type="evidence" value="ECO:0007669"/>
    <property type="project" value="UniProtKB-UniRule"/>
</dbReference>
<comment type="subcellular location">
    <subcellularLocation>
        <location evidence="2 9">Cytoplasm</location>
    </subcellularLocation>
    <subcellularLocation>
        <location evidence="1">Endoplasmic reticulum</location>
    </subcellularLocation>
</comment>
<dbReference type="InterPro" id="IPR026270">
    <property type="entry name" value="SRP72"/>
</dbReference>
<dbReference type="GO" id="GO:0043022">
    <property type="term" value="F:ribosome binding"/>
    <property type="evidence" value="ECO:0007669"/>
    <property type="project" value="TreeGrafter"/>
</dbReference>
<accession>L0AZI3</accession>
<evidence type="ECO:0000256" key="8">
    <source>
        <dbReference type="ARBA" id="ARBA00023274"/>
    </source>
</evidence>
<keyword evidence="6" id="KW-0256">Endoplasmic reticulum</keyword>
<evidence type="ECO:0000256" key="9">
    <source>
        <dbReference type="PIRNR" id="PIRNR038922"/>
    </source>
</evidence>
<dbReference type="VEuPathDB" id="PiroplasmaDB:BEWA_032490"/>
<dbReference type="GO" id="GO:0005786">
    <property type="term" value="C:signal recognition particle, endoplasmic reticulum targeting"/>
    <property type="evidence" value="ECO:0007669"/>
    <property type="project" value="UniProtKB-UniRule"/>
</dbReference>
<evidence type="ECO:0000256" key="3">
    <source>
        <dbReference type="ARBA" id="ARBA00007676"/>
    </source>
</evidence>
<feature type="region of interest" description="Disordered" evidence="10">
    <location>
        <begin position="603"/>
        <end position="696"/>
    </location>
</feature>
<organism evidence="12 13">
    <name type="scientific">Theileria equi strain WA</name>
    <dbReference type="NCBI Taxonomy" id="1537102"/>
    <lineage>
        <taxon>Eukaryota</taxon>
        <taxon>Sar</taxon>
        <taxon>Alveolata</taxon>
        <taxon>Apicomplexa</taxon>
        <taxon>Aconoidasida</taxon>
        <taxon>Piroplasmida</taxon>
        <taxon>Theileriidae</taxon>
        <taxon>Theileria</taxon>
    </lineage>
</organism>
<keyword evidence="13" id="KW-1185">Reference proteome</keyword>
<dbReference type="InterPro" id="IPR013699">
    <property type="entry name" value="Signal_recog_part_SRP72_RNA-bd"/>
</dbReference>
<evidence type="ECO:0000256" key="7">
    <source>
        <dbReference type="ARBA" id="ARBA00023135"/>
    </source>
</evidence>
<keyword evidence="5 9" id="KW-0963">Cytoplasm</keyword>
<dbReference type="Gene3D" id="1.25.40.10">
    <property type="entry name" value="Tetratricopeptide repeat domain"/>
    <property type="match status" value="2"/>
</dbReference>
<comment type="similarity">
    <text evidence="3 9">Belongs to the SRP72 family.</text>
</comment>
<evidence type="ECO:0000313" key="12">
    <source>
        <dbReference type="EMBL" id="AFZ80396.1"/>
    </source>
</evidence>
<evidence type="ECO:0000256" key="10">
    <source>
        <dbReference type="SAM" id="MobiDB-lite"/>
    </source>
</evidence>
<dbReference type="Pfam" id="PF08492">
    <property type="entry name" value="SRP72"/>
    <property type="match status" value="1"/>
</dbReference>
<feature type="compositionally biased region" description="Basic residues" evidence="10">
    <location>
        <begin position="650"/>
        <end position="659"/>
    </location>
</feature>
<feature type="compositionally biased region" description="Basic residues" evidence="10">
    <location>
        <begin position="617"/>
        <end position="629"/>
    </location>
</feature>
<dbReference type="PIRSF" id="PIRSF038922">
    <property type="entry name" value="SRP72"/>
    <property type="match status" value="1"/>
</dbReference>
<dbReference type="Proteomes" id="UP000031512">
    <property type="component" value="Chromosome 1"/>
</dbReference>
<proteinExistence type="inferred from homology"/>
<dbReference type="PANTHER" id="PTHR14094:SF9">
    <property type="entry name" value="SIGNAL RECOGNITION PARTICLE SUBUNIT SRP72"/>
    <property type="match status" value="1"/>
</dbReference>
<evidence type="ECO:0000256" key="6">
    <source>
        <dbReference type="ARBA" id="ARBA00022824"/>
    </source>
</evidence>
<dbReference type="SUPFAM" id="SSF48452">
    <property type="entry name" value="TPR-like"/>
    <property type="match status" value="1"/>
</dbReference>
<dbReference type="InterPro" id="IPR011990">
    <property type="entry name" value="TPR-like_helical_dom_sf"/>
</dbReference>
<keyword evidence="7 9" id="KW-0733">Signal recognition particle</keyword>
<comment type="function">
    <text evidence="9">Component of the signal recognition particle (SRP) complex, a ribonucleoprotein complex that mediates the cotranslational targeting of secretory and membrane proteins to the endoplasmic reticulum (ER).</text>
</comment>
<feature type="compositionally biased region" description="Low complexity" evidence="10">
    <location>
        <begin position="662"/>
        <end position="683"/>
    </location>
</feature>
<sequence length="696" mass="78600">MGDSIELTSLESSLKQLNVLLDEARFAEACKLCHKCLKQWPGENVLYRVKIYCEMQLSRWHSCLQTIGWLHGFRSHPAVSDKKSKRSSTQDDANTELSENIKRAASTHLNGDNCLWFHFEQSYCYYKLGKYDLGLQVLSMCSEGLPPRDLLKTVQNTQDTCKIDDKPLLDSKVTLLKAQLLLRLGHFEQARSIYNNVKIKGSQSLVSINRLSVDIALASETSGEDKEAVINDLHKSIEKYFSKPKSDDPYELYYNYACAYALSGDILKAQDYLDLADETLVNELKGENLDVDGQDQAEFANILAFRAFLHGKRGNLELGKSINTDLFNTMSTSLDVDQSTFLVVLCNQLLFGDENVDILVPKIESLLKKEQIVRKFSTEDLKSIHENCICAMLARGNVKDSQRYLNNFKHQLKDVDLILLKAALLSAEGKTSKSMSLLRQGLSQGSKSFKLASCLIRLLLKEGKYKEALSVSQDYYDLFTVTNEALKAYFLLVIKVHISLGSTEGVHSSLLKLLNVASPSGDSDVIKAGCSYLESQNKHLEAMEIYSELYKRDNNDKMALCGILYNESFTDVDQGIKLSKDFIDGITRDIRFIDPEELEATTKVTFQTEEHKEGEKLKRRKRKRPGKKPKNMDLPVDPERWLHKYERVSFKKSARRRKDATKGQTQGSTSASSSKPTTGSISATTNAAKRGKRKKR</sequence>
<evidence type="ECO:0000256" key="1">
    <source>
        <dbReference type="ARBA" id="ARBA00004240"/>
    </source>
</evidence>
<dbReference type="RefSeq" id="XP_004830062.1">
    <property type="nucleotide sequence ID" value="XM_004830005.1"/>
</dbReference>
<dbReference type="GO" id="GO:0008312">
    <property type="term" value="F:7S RNA binding"/>
    <property type="evidence" value="ECO:0007669"/>
    <property type="project" value="InterPro"/>
</dbReference>
<gene>
    <name evidence="12" type="ORF">BEWA_032490</name>
</gene>
<feature type="compositionally biased region" description="Basic and acidic residues" evidence="10">
    <location>
        <begin position="637"/>
        <end position="649"/>
    </location>
</feature>
<dbReference type="GO" id="GO:0005783">
    <property type="term" value="C:endoplasmic reticulum"/>
    <property type="evidence" value="ECO:0007669"/>
    <property type="project" value="UniProtKB-SubCell"/>
</dbReference>
<name>L0AZI3_THEEQ</name>
<dbReference type="GeneID" id="15803755"/>
<dbReference type="STRING" id="1537102.L0AZI3"/>
<evidence type="ECO:0000313" key="13">
    <source>
        <dbReference type="Proteomes" id="UP000031512"/>
    </source>
</evidence>
<dbReference type="eggNOG" id="KOG2376">
    <property type="taxonomic scope" value="Eukaryota"/>
</dbReference>
<dbReference type="OrthoDB" id="5421607at2759"/>
<dbReference type="KEGG" id="beq:BEWA_032490"/>